<evidence type="ECO:0000313" key="1">
    <source>
        <dbReference type="EMBL" id="MEA0974924.1"/>
    </source>
</evidence>
<evidence type="ECO:0000313" key="2">
    <source>
        <dbReference type="EMBL" id="WDV07535.1"/>
    </source>
</evidence>
<accession>A0AAJ5RRS0</accession>
<dbReference type="Proteomes" id="UP001289615">
    <property type="component" value="Unassembled WGS sequence"/>
</dbReference>
<reference evidence="1 4" key="2">
    <citation type="submission" date="2023-12" db="EMBL/GenBank/DDBJ databases">
        <title>Genome comparison identifies genes involved in endophytic behavior of Lysinibacillus irui and provides insights into its role as a plant-growth promoting bacterium.</title>
        <authorList>
            <person name="Hilario S."/>
            <person name="Matos I."/>
            <person name="Goncalves M.F.M."/>
            <person name="Pardo C.A."/>
            <person name="Santos M.J."/>
        </authorList>
    </citation>
    <scope>NUCLEOTIDE SEQUENCE [LARGE SCALE GENOMIC DNA]</scope>
    <source>
        <strain evidence="1 4">B3</strain>
    </source>
</reference>
<dbReference type="EMBL" id="JAXUIA010000001">
    <property type="protein sequence ID" value="MEA0974924.1"/>
    <property type="molecule type" value="Genomic_DNA"/>
</dbReference>
<dbReference type="Proteomes" id="UP001219585">
    <property type="component" value="Chromosome"/>
</dbReference>
<protein>
    <recommendedName>
        <fullName evidence="5">Sporulation protein</fullName>
    </recommendedName>
</protein>
<dbReference type="AlphaFoldDB" id="A0AAJ5RRS0"/>
<evidence type="ECO:0000313" key="3">
    <source>
        <dbReference type="Proteomes" id="UP001219585"/>
    </source>
</evidence>
<dbReference type="EMBL" id="CP113527">
    <property type="protein sequence ID" value="WDV07535.1"/>
    <property type="molecule type" value="Genomic_DNA"/>
</dbReference>
<gene>
    <name evidence="2" type="ORF">OU989_03365</name>
    <name evidence="1" type="ORF">U6C28_01345</name>
</gene>
<dbReference type="Pfam" id="PF09580">
    <property type="entry name" value="Spore_YhcN_YlaJ"/>
    <property type="match status" value="1"/>
</dbReference>
<evidence type="ECO:0000313" key="4">
    <source>
        <dbReference type="Proteomes" id="UP001289615"/>
    </source>
</evidence>
<name>A0AAJ5RRS0_9BACI</name>
<dbReference type="KEGG" id="liu:OU989_03365"/>
<proteinExistence type="predicted"/>
<sequence length="134" mass="15825">MRLLRMSLPLLVVLSLLNGCAEKEKFIVYGSLQNESEVEALIKEEDYVDRSTVIQYDDSMLVAVQIKPWEKWKKTKLEKKLQKKFDEKYPNKEVFVSADYKIFYEANKIKKDQIEDNKLSDKITELKELAKEET</sequence>
<organism evidence="2 3">
    <name type="scientific">Lysinibacillus irui</name>
    <dbReference type="NCBI Taxonomy" id="2998077"/>
    <lineage>
        <taxon>Bacteria</taxon>
        <taxon>Bacillati</taxon>
        <taxon>Bacillota</taxon>
        <taxon>Bacilli</taxon>
        <taxon>Bacillales</taxon>
        <taxon>Bacillaceae</taxon>
        <taxon>Lysinibacillus</taxon>
    </lineage>
</organism>
<dbReference type="RefSeq" id="WP_274795706.1">
    <property type="nucleotide sequence ID" value="NZ_CP113527.1"/>
</dbReference>
<dbReference type="InterPro" id="IPR019076">
    <property type="entry name" value="Spore_lipoprot_YhcN/YlaJ-like"/>
</dbReference>
<reference evidence="2" key="1">
    <citation type="submission" date="2022-11" db="EMBL/GenBank/DDBJ databases">
        <title>Lysinibacillus irui.</title>
        <authorList>
            <person name="Akintayo S.O."/>
        </authorList>
    </citation>
    <scope>NUCLEOTIDE SEQUENCE</scope>
    <source>
        <strain evidence="2">IRB4-01</strain>
    </source>
</reference>
<keyword evidence="4" id="KW-1185">Reference proteome</keyword>
<evidence type="ECO:0008006" key="5">
    <source>
        <dbReference type="Google" id="ProtNLM"/>
    </source>
</evidence>